<evidence type="ECO:0000259" key="5">
    <source>
        <dbReference type="Pfam" id="PF13649"/>
    </source>
</evidence>
<keyword evidence="1" id="KW-0489">Methyltransferase</keyword>
<dbReference type="InterPro" id="IPR029063">
    <property type="entry name" value="SAM-dependent_MTases_sf"/>
</dbReference>
<evidence type="ECO:0000256" key="2">
    <source>
        <dbReference type="ARBA" id="ARBA00022679"/>
    </source>
</evidence>
<dbReference type="CDD" id="cd02440">
    <property type="entry name" value="AdoMet_MTases"/>
    <property type="match status" value="1"/>
</dbReference>
<proteinExistence type="predicted"/>
<feature type="domain" description="Methyltransferase" evidence="5">
    <location>
        <begin position="72"/>
        <end position="162"/>
    </location>
</feature>
<keyword evidence="2" id="KW-0808">Transferase</keyword>
<dbReference type="Pfam" id="PF13649">
    <property type="entry name" value="Methyltransf_25"/>
    <property type="match status" value="1"/>
</dbReference>
<dbReference type="PANTHER" id="PTHR43464:SF19">
    <property type="entry name" value="UBIQUINONE BIOSYNTHESIS O-METHYLTRANSFERASE, MITOCHONDRIAL"/>
    <property type="match status" value="1"/>
</dbReference>
<dbReference type="Gene3D" id="3.40.50.150">
    <property type="entry name" value="Vaccinia Virus protein VP39"/>
    <property type="match status" value="1"/>
</dbReference>
<dbReference type="GO" id="GO:0032259">
    <property type="term" value="P:methylation"/>
    <property type="evidence" value="ECO:0007669"/>
    <property type="project" value="UniProtKB-KW"/>
</dbReference>
<evidence type="ECO:0000256" key="1">
    <source>
        <dbReference type="ARBA" id="ARBA00022603"/>
    </source>
</evidence>
<dbReference type="GO" id="GO:0008168">
    <property type="term" value="F:methyltransferase activity"/>
    <property type="evidence" value="ECO:0007669"/>
    <property type="project" value="UniProtKB-KW"/>
</dbReference>
<dbReference type="Proteomes" id="UP000655208">
    <property type="component" value="Unassembled WGS sequence"/>
</dbReference>
<dbReference type="EMBL" id="BMNA01000006">
    <property type="protein sequence ID" value="GGM09041.1"/>
    <property type="molecule type" value="Genomic_DNA"/>
</dbReference>
<dbReference type="RefSeq" id="WP_229674487.1">
    <property type="nucleotide sequence ID" value="NZ_BMNA01000006.1"/>
</dbReference>
<sequence>MTTRREWQREADRLAGPAVAAGTPAAWFEPLWASARAGEVTMPWDRSDPHPVLASWAPAAAPPHPGARAVVVGCGLGADAAHLARQGWRTTSFDISPTAVELAGRRFAGLGVDWQVADLLALPADLPAAFDLVVDIYTVQALPRSVRAAATAAVRSLLAPGGVLLAVHAGLDRAPAGDPAGDGALDGPPWPLTRDEMAAFASGDVTATEIVPAAGWWRGEFRRAAGSPLSPPAPPDAGRQDLPGTGPG</sequence>
<gene>
    <name evidence="6" type="ORF">GCM10011594_31190</name>
</gene>
<dbReference type="AlphaFoldDB" id="A0A917T4M3"/>
<keyword evidence="3" id="KW-0949">S-adenosyl-L-methionine</keyword>
<reference evidence="6" key="2">
    <citation type="submission" date="2020-09" db="EMBL/GenBank/DDBJ databases">
        <authorList>
            <person name="Sun Q."/>
            <person name="Zhou Y."/>
        </authorList>
    </citation>
    <scope>NUCLEOTIDE SEQUENCE</scope>
    <source>
        <strain evidence="6">CGMCC 4.7308</strain>
    </source>
</reference>
<comment type="caution">
    <text evidence="6">The sequence shown here is derived from an EMBL/GenBank/DDBJ whole genome shotgun (WGS) entry which is preliminary data.</text>
</comment>
<evidence type="ECO:0000256" key="4">
    <source>
        <dbReference type="SAM" id="MobiDB-lite"/>
    </source>
</evidence>
<organism evidence="6 7">
    <name type="scientific">Nakamurella endophytica</name>
    <dbReference type="NCBI Taxonomy" id="1748367"/>
    <lineage>
        <taxon>Bacteria</taxon>
        <taxon>Bacillati</taxon>
        <taxon>Actinomycetota</taxon>
        <taxon>Actinomycetes</taxon>
        <taxon>Nakamurellales</taxon>
        <taxon>Nakamurellaceae</taxon>
        <taxon>Nakamurella</taxon>
    </lineage>
</organism>
<dbReference type="PANTHER" id="PTHR43464">
    <property type="entry name" value="METHYLTRANSFERASE"/>
    <property type="match status" value="1"/>
</dbReference>
<evidence type="ECO:0000313" key="7">
    <source>
        <dbReference type="Proteomes" id="UP000655208"/>
    </source>
</evidence>
<dbReference type="SUPFAM" id="SSF53335">
    <property type="entry name" value="S-adenosyl-L-methionine-dependent methyltransferases"/>
    <property type="match status" value="1"/>
</dbReference>
<feature type="region of interest" description="Disordered" evidence="4">
    <location>
        <begin position="223"/>
        <end position="248"/>
    </location>
</feature>
<accession>A0A917T4M3</accession>
<name>A0A917T4M3_9ACTN</name>
<evidence type="ECO:0000256" key="3">
    <source>
        <dbReference type="ARBA" id="ARBA00022691"/>
    </source>
</evidence>
<evidence type="ECO:0000313" key="6">
    <source>
        <dbReference type="EMBL" id="GGM09041.1"/>
    </source>
</evidence>
<reference evidence="6" key="1">
    <citation type="journal article" date="2014" name="Int. J. Syst. Evol. Microbiol.">
        <title>Complete genome sequence of Corynebacterium casei LMG S-19264T (=DSM 44701T), isolated from a smear-ripened cheese.</title>
        <authorList>
            <consortium name="US DOE Joint Genome Institute (JGI-PGF)"/>
            <person name="Walter F."/>
            <person name="Albersmeier A."/>
            <person name="Kalinowski J."/>
            <person name="Ruckert C."/>
        </authorList>
    </citation>
    <scope>NUCLEOTIDE SEQUENCE</scope>
    <source>
        <strain evidence="6">CGMCC 4.7308</strain>
    </source>
</reference>
<keyword evidence="7" id="KW-1185">Reference proteome</keyword>
<dbReference type="InterPro" id="IPR041698">
    <property type="entry name" value="Methyltransf_25"/>
</dbReference>
<protein>
    <recommendedName>
        <fullName evidence="5">Methyltransferase domain-containing protein</fullName>
    </recommendedName>
</protein>